<sequence length="163" mass="17307">MIRRFLAAKPLQACKLVAVVCILAIATLGFFRILPGQQLRVLLLVAFLGPVLALVVLAEALVAGYRTLRSEDDSPTDRLAARPAYTVVRAVEVVVPLLAGGAFAVLIATLSDEPMSGPGAIGLLFVGVGLGLLALVSILVRTLAEYVLHRRNLPRQRTDDVAS</sequence>
<feature type="transmembrane region" description="Helical" evidence="1">
    <location>
        <begin position="41"/>
        <end position="65"/>
    </location>
</feature>
<feature type="transmembrane region" description="Helical" evidence="1">
    <location>
        <begin position="120"/>
        <end position="144"/>
    </location>
</feature>
<proteinExistence type="predicted"/>
<gene>
    <name evidence="2" type="ORF">ACFQE9_06810</name>
</gene>
<evidence type="ECO:0000313" key="2">
    <source>
        <dbReference type="EMBL" id="MFC6892319.1"/>
    </source>
</evidence>
<dbReference type="Proteomes" id="UP001596296">
    <property type="component" value="Unassembled WGS sequence"/>
</dbReference>
<dbReference type="AlphaFoldDB" id="A0ABD5US00"/>
<evidence type="ECO:0000256" key="1">
    <source>
        <dbReference type="SAM" id="Phobius"/>
    </source>
</evidence>
<keyword evidence="3" id="KW-1185">Reference proteome</keyword>
<feature type="transmembrane region" description="Helical" evidence="1">
    <location>
        <begin position="86"/>
        <end position="108"/>
    </location>
</feature>
<reference evidence="2 3" key="1">
    <citation type="journal article" date="2019" name="Int. J. Syst. Evol. Microbiol.">
        <title>The Global Catalogue of Microorganisms (GCM) 10K type strain sequencing project: providing services to taxonomists for standard genome sequencing and annotation.</title>
        <authorList>
            <consortium name="The Broad Institute Genomics Platform"/>
            <consortium name="The Broad Institute Genome Sequencing Center for Infectious Disease"/>
            <person name="Wu L."/>
            <person name="Ma J."/>
        </authorList>
    </citation>
    <scope>NUCLEOTIDE SEQUENCE [LARGE SCALE GENOMIC DNA]</scope>
    <source>
        <strain evidence="2 3">SKJ47</strain>
    </source>
</reference>
<comment type="caution">
    <text evidence="2">The sequence shown here is derived from an EMBL/GenBank/DDBJ whole genome shotgun (WGS) entry which is preliminary data.</text>
</comment>
<keyword evidence="1" id="KW-0812">Transmembrane</keyword>
<organism evidence="2 3">
    <name type="scientific">Halopenitus salinus</name>
    <dbReference type="NCBI Taxonomy" id="1198295"/>
    <lineage>
        <taxon>Archaea</taxon>
        <taxon>Methanobacteriati</taxon>
        <taxon>Methanobacteriota</taxon>
        <taxon>Stenosarchaea group</taxon>
        <taxon>Halobacteria</taxon>
        <taxon>Halobacteriales</taxon>
        <taxon>Haloferacaceae</taxon>
        <taxon>Halopenitus</taxon>
    </lineage>
</organism>
<feature type="transmembrane region" description="Helical" evidence="1">
    <location>
        <begin position="12"/>
        <end position="35"/>
    </location>
</feature>
<accession>A0ABD5US00</accession>
<protein>
    <recommendedName>
        <fullName evidence="4">DUF2975 domain-containing protein</fullName>
    </recommendedName>
</protein>
<dbReference type="RefSeq" id="WP_379742274.1">
    <property type="nucleotide sequence ID" value="NZ_JBHSVN010000001.1"/>
</dbReference>
<keyword evidence="1" id="KW-1133">Transmembrane helix</keyword>
<evidence type="ECO:0000313" key="3">
    <source>
        <dbReference type="Proteomes" id="UP001596296"/>
    </source>
</evidence>
<dbReference type="EMBL" id="JBHSXL010000006">
    <property type="protein sequence ID" value="MFC6892319.1"/>
    <property type="molecule type" value="Genomic_DNA"/>
</dbReference>
<evidence type="ECO:0008006" key="4">
    <source>
        <dbReference type="Google" id="ProtNLM"/>
    </source>
</evidence>
<name>A0ABD5US00_9EURY</name>
<keyword evidence="1" id="KW-0472">Membrane</keyword>